<name>A0A9X4B1U4_9CLOT</name>
<sequence length="77" mass="8925">MHQGQEKFLGFILERVQEGKVDEAKSLLAESFKKQSEGTFSHEYIIEFIPKMIALLKPEKVEEVKAIMQQFAQNLNK</sequence>
<comment type="caution">
    <text evidence="1">The sequence shown here is derived from an EMBL/GenBank/DDBJ whole genome shotgun (WGS) entry which is preliminary data.</text>
</comment>
<dbReference type="RefSeq" id="WP_008678906.1">
    <property type="nucleotide sequence ID" value="NZ_CABKOG010000003.1"/>
</dbReference>
<dbReference type="EMBL" id="JAMRYU010000006">
    <property type="protein sequence ID" value="MDC4239916.1"/>
    <property type="molecule type" value="Genomic_DNA"/>
</dbReference>
<organism evidence="1 2">
    <name type="scientific">Clostridium tertium</name>
    <dbReference type="NCBI Taxonomy" id="1559"/>
    <lineage>
        <taxon>Bacteria</taxon>
        <taxon>Bacillati</taxon>
        <taxon>Bacillota</taxon>
        <taxon>Clostridia</taxon>
        <taxon>Eubacteriales</taxon>
        <taxon>Clostridiaceae</taxon>
        <taxon>Clostridium</taxon>
    </lineage>
</organism>
<evidence type="ECO:0000313" key="1">
    <source>
        <dbReference type="EMBL" id="MDC4239916.1"/>
    </source>
</evidence>
<accession>A0A9X4B1U4</accession>
<gene>
    <name evidence="1" type="ORF">NE398_07025</name>
</gene>
<evidence type="ECO:0000313" key="2">
    <source>
        <dbReference type="Proteomes" id="UP001141183"/>
    </source>
</evidence>
<protein>
    <submittedName>
        <fullName evidence="1">Uncharacterized protein</fullName>
    </submittedName>
</protein>
<dbReference type="AlphaFoldDB" id="A0A9X4B1U4"/>
<keyword evidence="2" id="KW-1185">Reference proteome</keyword>
<dbReference type="Proteomes" id="UP001141183">
    <property type="component" value="Unassembled WGS sequence"/>
</dbReference>
<proteinExistence type="predicted"/>
<reference evidence="1" key="1">
    <citation type="submission" date="2022-05" db="EMBL/GenBank/DDBJ databases">
        <title>Draft genome sequence of Clostridium tertium strain CP3 isolated from Peru.</title>
        <authorList>
            <person name="Hurtado R."/>
            <person name="Lima L."/>
            <person name="Sousa T."/>
            <person name="Jaiswal A.K."/>
            <person name="Tiwari S."/>
            <person name="Maturrano L."/>
            <person name="Brenig B."/>
            <person name="Azevedo V."/>
        </authorList>
    </citation>
    <scope>NUCLEOTIDE SEQUENCE</scope>
    <source>
        <strain evidence="1">CP3</strain>
    </source>
</reference>